<sequence>MTSTGTFIDRHRPDDLRVVSYNVYFNSALFSNNGADPTTPSRFQRLVKAMDPDILALQEMSPGTAEEVATLLNGLIPLPGSAGWQTHQVSDNVIASRHPFLLTTGSVGHADALIDLPDDRHASDIYVMNDHWPCCTNEIGRQREADRMVRWIDGLRSPDGLATETPFVVVGDLNTVGSGQPLRTLLTGDIVDASLGADSPPDWDGTPLSNATPLHNGVGPDRYTWRNDSDVFDPGVLDHIIYTDSVLETANRFVLNTMAMNEVELLATSLEAEDVMITTSQGFYDHLPLVVDFRERPLSMVGDFNRDGFVDEADYDTWRLQFNAVSAPPADGNGDGVVNAADYTVWRDAHSASLMASALPEPCSLSLVAIALVVCPTGDRRFRARDEA</sequence>
<protein>
    <submittedName>
        <fullName evidence="2">Endonuclease/Exonuclease/phosphatase family protein</fullName>
    </submittedName>
</protein>
<dbReference type="Gene3D" id="3.60.10.10">
    <property type="entry name" value="Endonuclease/exonuclease/phosphatase"/>
    <property type="match status" value="1"/>
</dbReference>
<dbReference type="AlphaFoldDB" id="A0A518K334"/>
<dbReference type="EMBL" id="CP036349">
    <property type="protein sequence ID" value="QDV72218.1"/>
    <property type="molecule type" value="Genomic_DNA"/>
</dbReference>
<keyword evidence="3" id="KW-1185">Reference proteome</keyword>
<evidence type="ECO:0000259" key="1">
    <source>
        <dbReference type="Pfam" id="PF03372"/>
    </source>
</evidence>
<evidence type="ECO:0000313" key="3">
    <source>
        <dbReference type="Proteomes" id="UP000316426"/>
    </source>
</evidence>
<dbReference type="SUPFAM" id="SSF56219">
    <property type="entry name" value="DNase I-like"/>
    <property type="match status" value="1"/>
</dbReference>
<keyword evidence="2" id="KW-0378">Hydrolase</keyword>
<keyword evidence="2" id="KW-0269">Exonuclease</keyword>
<accession>A0A518K334</accession>
<gene>
    <name evidence="2" type="ORF">Spa11_03900</name>
</gene>
<dbReference type="Gene3D" id="1.10.1330.10">
    <property type="entry name" value="Dockerin domain"/>
    <property type="match status" value="1"/>
</dbReference>
<dbReference type="InterPro" id="IPR036691">
    <property type="entry name" value="Endo/exonu/phosph_ase_sf"/>
</dbReference>
<keyword evidence="2" id="KW-0255">Endonuclease</keyword>
<dbReference type="Proteomes" id="UP000316426">
    <property type="component" value="Chromosome"/>
</dbReference>
<dbReference type="Pfam" id="PF03372">
    <property type="entry name" value="Exo_endo_phos"/>
    <property type="match status" value="1"/>
</dbReference>
<evidence type="ECO:0000313" key="2">
    <source>
        <dbReference type="EMBL" id="QDV72218.1"/>
    </source>
</evidence>
<dbReference type="GO" id="GO:0000272">
    <property type="term" value="P:polysaccharide catabolic process"/>
    <property type="evidence" value="ECO:0007669"/>
    <property type="project" value="InterPro"/>
</dbReference>
<dbReference type="SUPFAM" id="SSF63446">
    <property type="entry name" value="Type I dockerin domain"/>
    <property type="match status" value="1"/>
</dbReference>
<proteinExistence type="predicted"/>
<dbReference type="InterPro" id="IPR036439">
    <property type="entry name" value="Dockerin_dom_sf"/>
</dbReference>
<feature type="domain" description="Endonuclease/exonuclease/phosphatase" evidence="1">
    <location>
        <begin position="19"/>
        <end position="245"/>
    </location>
</feature>
<dbReference type="GO" id="GO:0004527">
    <property type="term" value="F:exonuclease activity"/>
    <property type="evidence" value="ECO:0007669"/>
    <property type="project" value="UniProtKB-KW"/>
</dbReference>
<dbReference type="KEGG" id="bmei:Spa11_03900"/>
<dbReference type="GO" id="GO:0004519">
    <property type="term" value="F:endonuclease activity"/>
    <property type="evidence" value="ECO:0007669"/>
    <property type="project" value="UniProtKB-KW"/>
</dbReference>
<dbReference type="InterPro" id="IPR005135">
    <property type="entry name" value="Endo/exonuclease/phosphatase"/>
</dbReference>
<name>A0A518K334_9BACT</name>
<keyword evidence="2" id="KW-0540">Nuclease</keyword>
<organism evidence="2 3">
    <name type="scientific">Botrimarina mediterranea</name>
    <dbReference type="NCBI Taxonomy" id="2528022"/>
    <lineage>
        <taxon>Bacteria</taxon>
        <taxon>Pseudomonadati</taxon>
        <taxon>Planctomycetota</taxon>
        <taxon>Planctomycetia</taxon>
        <taxon>Pirellulales</taxon>
        <taxon>Lacipirellulaceae</taxon>
        <taxon>Botrimarina</taxon>
    </lineage>
</organism>
<reference evidence="2 3" key="1">
    <citation type="submission" date="2019-02" db="EMBL/GenBank/DDBJ databases">
        <title>Deep-cultivation of Planctomycetes and their phenomic and genomic characterization uncovers novel biology.</title>
        <authorList>
            <person name="Wiegand S."/>
            <person name="Jogler M."/>
            <person name="Boedeker C."/>
            <person name="Pinto D."/>
            <person name="Vollmers J."/>
            <person name="Rivas-Marin E."/>
            <person name="Kohn T."/>
            <person name="Peeters S.H."/>
            <person name="Heuer A."/>
            <person name="Rast P."/>
            <person name="Oberbeckmann S."/>
            <person name="Bunk B."/>
            <person name="Jeske O."/>
            <person name="Meyerdierks A."/>
            <person name="Storesund J.E."/>
            <person name="Kallscheuer N."/>
            <person name="Luecker S."/>
            <person name="Lage O.M."/>
            <person name="Pohl T."/>
            <person name="Merkel B.J."/>
            <person name="Hornburger P."/>
            <person name="Mueller R.-W."/>
            <person name="Bruemmer F."/>
            <person name="Labrenz M."/>
            <person name="Spormann A.M."/>
            <person name="Op den Camp H."/>
            <person name="Overmann J."/>
            <person name="Amann R."/>
            <person name="Jetten M.S.M."/>
            <person name="Mascher T."/>
            <person name="Medema M.H."/>
            <person name="Devos D.P."/>
            <person name="Kaster A.-K."/>
            <person name="Ovreas L."/>
            <person name="Rohde M."/>
            <person name="Galperin M.Y."/>
            <person name="Jogler C."/>
        </authorList>
    </citation>
    <scope>NUCLEOTIDE SEQUENCE [LARGE SCALE GENOMIC DNA]</scope>
    <source>
        <strain evidence="2 3">Spa11</strain>
    </source>
</reference>